<dbReference type="SUPFAM" id="SSF56925">
    <property type="entry name" value="OMPA-like"/>
    <property type="match status" value="1"/>
</dbReference>
<organism evidence="1">
    <name type="scientific">Boseongicola sp. SB0664_bin_43</name>
    <dbReference type="NCBI Taxonomy" id="2604844"/>
    <lineage>
        <taxon>Bacteria</taxon>
        <taxon>Pseudomonadati</taxon>
        <taxon>Pseudomonadota</taxon>
        <taxon>Alphaproteobacteria</taxon>
        <taxon>Rhodobacterales</taxon>
        <taxon>Paracoccaceae</taxon>
        <taxon>Boseongicola</taxon>
    </lineage>
</organism>
<dbReference type="Gene3D" id="2.40.160.90">
    <property type="match status" value="1"/>
</dbReference>
<dbReference type="InterPro" id="IPR011250">
    <property type="entry name" value="OMP/PagP_B-barrel"/>
</dbReference>
<comment type="caution">
    <text evidence="1">The sequence shown here is derived from an EMBL/GenBank/DDBJ whole genome shotgun (WGS) entry which is preliminary data.</text>
</comment>
<dbReference type="AlphaFoldDB" id="A0A6B0XZA8"/>
<protein>
    <submittedName>
        <fullName evidence="1">Transferrin-binding protein-like solute binding protein</fullName>
    </submittedName>
</protein>
<reference evidence="1" key="1">
    <citation type="submission" date="2019-09" db="EMBL/GenBank/DDBJ databases">
        <title>Characterisation of the sponge microbiome using genome-centric metagenomics.</title>
        <authorList>
            <person name="Engelberts J.P."/>
            <person name="Robbins S.J."/>
            <person name="De Goeij J.M."/>
            <person name="Aranda M."/>
            <person name="Bell S.C."/>
            <person name="Webster N.S."/>
        </authorList>
    </citation>
    <scope>NUCLEOTIDE SEQUENCE</scope>
    <source>
        <strain evidence="1">SB0664_bin_43</strain>
    </source>
</reference>
<gene>
    <name evidence="1" type="ORF">F4Y60_01510</name>
</gene>
<dbReference type="EMBL" id="VXRY01000057">
    <property type="protein sequence ID" value="MXY32770.1"/>
    <property type="molecule type" value="Genomic_DNA"/>
</dbReference>
<evidence type="ECO:0000313" key="1">
    <source>
        <dbReference type="EMBL" id="MXY32770.1"/>
    </source>
</evidence>
<sequence>MPINHAPLHVSMAVAVASALTGCGGGGSSGSLTVPGDGSTTGSPAATLHSTGEYRATVIDGTPEYDFVNWGLWGGELRADMVTCTAIGCPPAGDPVFWAYLDGGTGGSIIPSVEGMRSGNSPTSGSAAWTGGVRAYERQVMHSGTAPATASSPVEGESRLEVDLASGTIDVKLTSFDDDRADMSWSGLTLDHGEFGGATLGIEGSFYGSNHEGAAGTFDRDGLAGVFGALRTSGQATEATATSP</sequence>
<accession>A0A6B0XZA8</accession>
<proteinExistence type="predicted"/>
<name>A0A6B0XZA8_9RHOB</name>